<dbReference type="SMART" id="SM00066">
    <property type="entry name" value="GAL4"/>
    <property type="match status" value="1"/>
</dbReference>
<feature type="compositionally biased region" description="Low complexity" evidence="3">
    <location>
        <begin position="141"/>
        <end position="150"/>
    </location>
</feature>
<feature type="compositionally biased region" description="Low complexity" evidence="3">
    <location>
        <begin position="732"/>
        <end position="753"/>
    </location>
</feature>
<dbReference type="CDD" id="cd00067">
    <property type="entry name" value="GAL4"/>
    <property type="match status" value="1"/>
</dbReference>
<dbReference type="GO" id="GO:0000981">
    <property type="term" value="F:DNA-binding transcription factor activity, RNA polymerase II-specific"/>
    <property type="evidence" value="ECO:0007669"/>
    <property type="project" value="InterPro"/>
</dbReference>
<evidence type="ECO:0000256" key="3">
    <source>
        <dbReference type="SAM" id="MobiDB-lite"/>
    </source>
</evidence>
<dbReference type="SUPFAM" id="SSF57701">
    <property type="entry name" value="Zn2/Cys6 DNA-binding domain"/>
    <property type="match status" value="1"/>
</dbReference>
<dbReference type="PROSITE" id="PS00463">
    <property type="entry name" value="ZN2_CY6_FUNGAL_1"/>
    <property type="match status" value="1"/>
</dbReference>
<accession>A0A8S0SES7</accession>
<dbReference type="OrthoDB" id="4456959at2759"/>
<dbReference type="EMBL" id="CACTIH010004329">
    <property type="protein sequence ID" value="CAA2990603.1"/>
    <property type="molecule type" value="Genomic_DNA"/>
</dbReference>
<evidence type="ECO:0000259" key="4">
    <source>
        <dbReference type="PROSITE" id="PS50048"/>
    </source>
</evidence>
<dbReference type="InterPro" id="IPR007219">
    <property type="entry name" value="XnlR_reg_dom"/>
</dbReference>
<dbReference type="CDD" id="cd12148">
    <property type="entry name" value="fungal_TF_MHR"/>
    <property type="match status" value="1"/>
</dbReference>
<keyword evidence="1" id="KW-0479">Metal-binding</keyword>
<dbReference type="InterPro" id="IPR036864">
    <property type="entry name" value="Zn2-C6_fun-type_DNA-bd_sf"/>
</dbReference>
<dbReference type="GO" id="GO:0003677">
    <property type="term" value="F:DNA binding"/>
    <property type="evidence" value="ECO:0007669"/>
    <property type="project" value="InterPro"/>
</dbReference>
<evidence type="ECO:0000313" key="6">
    <source>
        <dbReference type="Proteomes" id="UP000594638"/>
    </source>
</evidence>
<organism evidence="5 6">
    <name type="scientific">Olea europaea subsp. europaea</name>
    <dbReference type="NCBI Taxonomy" id="158383"/>
    <lineage>
        <taxon>Eukaryota</taxon>
        <taxon>Viridiplantae</taxon>
        <taxon>Streptophyta</taxon>
        <taxon>Embryophyta</taxon>
        <taxon>Tracheophyta</taxon>
        <taxon>Spermatophyta</taxon>
        <taxon>Magnoliopsida</taxon>
        <taxon>eudicotyledons</taxon>
        <taxon>Gunneridae</taxon>
        <taxon>Pentapetalae</taxon>
        <taxon>asterids</taxon>
        <taxon>lamiids</taxon>
        <taxon>Lamiales</taxon>
        <taxon>Oleaceae</taxon>
        <taxon>Oleeae</taxon>
        <taxon>Olea</taxon>
    </lineage>
</organism>
<dbReference type="Pfam" id="PF00172">
    <property type="entry name" value="Zn_clus"/>
    <property type="match status" value="1"/>
</dbReference>
<dbReference type="Gene3D" id="4.10.240.10">
    <property type="entry name" value="Zn(2)-C6 fungal-type DNA-binding domain"/>
    <property type="match status" value="1"/>
</dbReference>
<dbReference type="GO" id="GO:0008270">
    <property type="term" value="F:zinc ion binding"/>
    <property type="evidence" value="ECO:0007669"/>
    <property type="project" value="InterPro"/>
</dbReference>
<dbReference type="PROSITE" id="PS50048">
    <property type="entry name" value="ZN2_CY6_FUNGAL_2"/>
    <property type="match status" value="1"/>
</dbReference>
<evidence type="ECO:0000313" key="5">
    <source>
        <dbReference type="EMBL" id="CAA2990603.1"/>
    </source>
</evidence>
<gene>
    <name evidence="5" type="ORF">OLEA9_A036338</name>
</gene>
<protein>
    <submittedName>
        <fullName evidence="5">Activator of stress 1</fullName>
    </submittedName>
</protein>
<dbReference type="GO" id="GO:0006351">
    <property type="term" value="P:DNA-templated transcription"/>
    <property type="evidence" value="ECO:0007669"/>
    <property type="project" value="InterPro"/>
</dbReference>
<dbReference type="Proteomes" id="UP000594638">
    <property type="component" value="Unassembled WGS sequence"/>
</dbReference>
<dbReference type="PANTHER" id="PTHR46910:SF4">
    <property type="entry name" value="ZN(2)-C6 FUNGAL-TYPE DOMAIN-CONTAINING PROTEIN"/>
    <property type="match status" value="1"/>
</dbReference>
<dbReference type="InterPro" id="IPR001138">
    <property type="entry name" value="Zn2Cys6_DnaBD"/>
</dbReference>
<sequence>MPVKRPVDDDAGPPMPPKHSRQDLHIEYDPNASMAATARRKGASNRTGQACDRCKVRKIRCDPQPGGCSPCAQNNTECCTTDRITGLARSRGHTESLEGENASLRAHVDLLQKQLKDKGIDPIQPPPAPSTYAPISTNTFSSPIEPSSSSWATLQQPQAATTSPHAQGGALLTEFRTGCIGDNYLGVSSGNSWLSPIEGTSLSLFGATLDLAEFIPEDQVDSGTSYQNFLDHAFVERQKNAPQLPAWETGKVYAEWYFRSIQPMLPILHKPDFMKLLYRVYHEQYQPTTAELVMVHMVMSLVSFQYNTRNTNNPTRAQNFQHWHFSLSLVPRLIKGHTLEDMQGLTLICAQLRAFPRPGACWMFTNTVLGLAIELGLHRSVTAWQGMPAQQDPHSIEMRKRIFWSLMLMHVPVSGKLGRPMPLRLEDFDIEIPEEAYDFLPEEESDLDEWRKCSFRSGKWGFVLLKVQMKVYSSIYSIGSMTANYDTNVRQLEAELKETVAKFPPELSGGPETKDEDRVTALYLQLGATGCQLLIHHPALCRSLSPQVMSNNLDACLDASNKMLSIAMQLKALNSLDSTLYWNMDFLASMFTMLFAYTERRDRLNSNDLTRLRQSMTGWLDVMGFVGSLLGSGDRLRDSLVNIVEWSIGNISRHLAQKTATAAVASTATPPVTDSSQQQSQQHSQKQTPAYENGHDHPQTYSNGVPHEIAARSSHPIQPQQASHHTPHHTPHQPTQPSQLPQQPLSQPQPQASGIGYPNGQAYSYADSQGSSVAPFNPAVAQPYNSQAYAGEDVKPTLDAQLAAHAALTHQSHPVSQPTASNYMSVYQTPTAGYSNMDTVGSLAWRNFTNSMVSEMHTSAPGLGDAGLTSYVGMVTDPMGNAASKHPAYMYTNGASFGQMQMPPQQDGNNNVADWPLIQY</sequence>
<dbReference type="Pfam" id="PF04082">
    <property type="entry name" value="Fungal_trans"/>
    <property type="match status" value="1"/>
</dbReference>
<comment type="caution">
    <text evidence="5">The sequence shown here is derived from an EMBL/GenBank/DDBJ whole genome shotgun (WGS) entry which is preliminary data.</text>
</comment>
<feature type="domain" description="Zn(2)-C6 fungal-type" evidence="4">
    <location>
        <begin position="50"/>
        <end position="78"/>
    </location>
</feature>
<dbReference type="AlphaFoldDB" id="A0A8S0SES7"/>
<dbReference type="InterPro" id="IPR050987">
    <property type="entry name" value="AtrR-like"/>
</dbReference>
<name>A0A8S0SES7_OLEEU</name>
<proteinExistence type="predicted"/>
<evidence type="ECO:0000256" key="1">
    <source>
        <dbReference type="ARBA" id="ARBA00022723"/>
    </source>
</evidence>
<dbReference type="PANTHER" id="PTHR46910">
    <property type="entry name" value="TRANSCRIPTION FACTOR PDR1"/>
    <property type="match status" value="1"/>
</dbReference>
<evidence type="ECO:0000256" key="2">
    <source>
        <dbReference type="ARBA" id="ARBA00023242"/>
    </source>
</evidence>
<feature type="region of interest" description="Disordered" evidence="3">
    <location>
        <begin position="119"/>
        <end position="165"/>
    </location>
</feature>
<dbReference type="Gramene" id="OE9A036338T1">
    <property type="protein sequence ID" value="OE9A036338C1"/>
    <property type="gene ID" value="OE9A036338"/>
</dbReference>
<keyword evidence="2" id="KW-0539">Nucleus</keyword>
<feature type="region of interest" description="Disordered" evidence="3">
    <location>
        <begin position="1"/>
        <end position="41"/>
    </location>
</feature>
<feature type="region of interest" description="Disordered" evidence="3">
    <location>
        <begin position="666"/>
        <end position="769"/>
    </location>
</feature>
<dbReference type="SMART" id="SM00906">
    <property type="entry name" value="Fungal_trans"/>
    <property type="match status" value="1"/>
</dbReference>
<feature type="compositionally biased region" description="Polar residues" evidence="3">
    <location>
        <begin position="151"/>
        <end position="165"/>
    </location>
</feature>
<feature type="compositionally biased region" description="Low complexity" evidence="3">
    <location>
        <begin position="666"/>
        <end position="687"/>
    </location>
</feature>
<reference evidence="5 6" key="1">
    <citation type="submission" date="2019-12" db="EMBL/GenBank/DDBJ databases">
        <authorList>
            <person name="Alioto T."/>
            <person name="Alioto T."/>
            <person name="Gomez Garrido J."/>
        </authorList>
    </citation>
    <scope>NUCLEOTIDE SEQUENCE [LARGE SCALE GENOMIC DNA]</scope>
</reference>
<keyword evidence="6" id="KW-1185">Reference proteome</keyword>